<reference evidence="2" key="1">
    <citation type="submission" date="2022-10" db="EMBL/GenBank/DDBJ databases">
        <title>The WGS of Solirubrobacter sp. CPCC 204708.</title>
        <authorList>
            <person name="Jiang Z."/>
        </authorList>
    </citation>
    <scope>NUCLEOTIDE SEQUENCE</scope>
    <source>
        <strain evidence="2">CPCC 204708</strain>
    </source>
</reference>
<protein>
    <recommendedName>
        <fullName evidence="4">LPXTG cell wall anchor domain-containing protein</fullName>
    </recommendedName>
</protein>
<dbReference type="Proteomes" id="UP001147700">
    <property type="component" value="Unassembled WGS sequence"/>
</dbReference>
<feature type="compositionally biased region" description="Polar residues" evidence="1">
    <location>
        <begin position="89"/>
        <end position="100"/>
    </location>
</feature>
<evidence type="ECO:0008006" key="4">
    <source>
        <dbReference type="Google" id="ProtNLM"/>
    </source>
</evidence>
<feature type="region of interest" description="Disordered" evidence="1">
    <location>
        <begin position="1"/>
        <end position="30"/>
    </location>
</feature>
<evidence type="ECO:0000313" key="3">
    <source>
        <dbReference type="Proteomes" id="UP001147700"/>
    </source>
</evidence>
<dbReference type="EMBL" id="JAPCID010000018">
    <property type="protein sequence ID" value="MDA0138688.1"/>
    <property type="molecule type" value="Genomic_DNA"/>
</dbReference>
<feature type="region of interest" description="Disordered" evidence="1">
    <location>
        <begin position="50"/>
        <end position="100"/>
    </location>
</feature>
<feature type="compositionally biased region" description="Basic residues" evidence="1">
    <location>
        <begin position="7"/>
        <end position="18"/>
    </location>
</feature>
<comment type="caution">
    <text evidence="2">The sequence shown here is derived from an EMBL/GenBank/DDBJ whole genome shotgun (WGS) entry which is preliminary data.</text>
</comment>
<gene>
    <name evidence="2" type="ORF">OJ962_14385</name>
</gene>
<accession>A0ABT4RJP6</accession>
<name>A0ABT4RJP6_9ACTN</name>
<sequence>MAGGWLQRRKPAPSRKTKAVGALKRGMPGTKGAAALGVALAGVAGAVLRKRKSSNESAPTAAPGSTVPPTPPTAVTNAQSTPPAPVTDPHSSPSSGKPAL</sequence>
<evidence type="ECO:0000256" key="1">
    <source>
        <dbReference type="SAM" id="MobiDB-lite"/>
    </source>
</evidence>
<proteinExistence type="predicted"/>
<keyword evidence="3" id="KW-1185">Reference proteome</keyword>
<dbReference type="RefSeq" id="WP_270006415.1">
    <property type="nucleotide sequence ID" value="NZ_JAPCID010000018.1"/>
</dbReference>
<organism evidence="2 3">
    <name type="scientific">Solirubrobacter deserti</name>
    <dbReference type="NCBI Taxonomy" id="2282478"/>
    <lineage>
        <taxon>Bacteria</taxon>
        <taxon>Bacillati</taxon>
        <taxon>Actinomycetota</taxon>
        <taxon>Thermoleophilia</taxon>
        <taxon>Solirubrobacterales</taxon>
        <taxon>Solirubrobacteraceae</taxon>
        <taxon>Solirubrobacter</taxon>
    </lineage>
</organism>
<evidence type="ECO:0000313" key="2">
    <source>
        <dbReference type="EMBL" id="MDA0138688.1"/>
    </source>
</evidence>